<keyword evidence="2" id="KW-0067">ATP-binding</keyword>
<organism evidence="3 4">
    <name type="scientific">Stenotrophomonas nitritireducens</name>
    <dbReference type="NCBI Taxonomy" id="83617"/>
    <lineage>
        <taxon>Bacteria</taxon>
        <taxon>Pseudomonadati</taxon>
        <taxon>Pseudomonadota</taxon>
        <taxon>Gammaproteobacteria</taxon>
        <taxon>Lysobacterales</taxon>
        <taxon>Lysobacteraceae</taxon>
        <taxon>Stenotrophomonas</taxon>
    </lineage>
</organism>
<comment type="caution">
    <text evidence="3">The sequence shown here is derived from an EMBL/GenBank/DDBJ whole genome shotgun (WGS) entry which is preliminary data.</text>
</comment>
<dbReference type="GO" id="GO:0051301">
    <property type="term" value="P:cell division"/>
    <property type="evidence" value="ECO:0007669"/>
    <property type="project" value="UniProtKB-KW"/>
</dbReference>
<name>A0A9D8PZT4_9GAMM</name>
<proteinExistence type="predicted"/>
<dbReference type="GO" id="GO:0016887">
    <property type="term" value="F:ATP hydrolysis activity"/>
    <property type="evidence" value="ECO:0007669"/>
    <property type="project" value="InterPro"/>
</dbReference>
<reference evidence="3" key="1">
    <citation type="submission" date="2021-02" db="EMBL/GenBank/DDBJ databases">
        <title>Thiocyanate and organic carbon inputs drive convergent selection for specific autotrophic Afipia and Thiobacillus strains within complex microbiomes.</title>
        <authorList>
            <person name="Huddy R.J."/>
            <person name="Sachdeva R."/>
            <person name="Kadzinga F."/>
            <person name="Kantor R.S."/>
            <person name="Harrison S.T.L."/>
            <person name="Banfield J.F."/>
        </authorList>
    </citation>
    <scope>NUCLEOTIDE SEQUENCE</scope>
    <source>
        <strain evidence="3">SCN18_10_11_15_R1_P_69_7</strain>
    </source>
</reference>
<evidence type="ECO:0000313" key="4">
    <source>
        <dbReference type="Proteomes" id="UP000664815"/>
    </source>
</evidence>
<dbReference type="GO" id="GO:0005737">
    <property type="term" value="C:cytoplasm"/>
    <property type="evidence" value="ECO:0007669"/>
    <property type="project" value="TreeGrafter"/>
</dbReference>
<sequence length="70" mass="8025">HFDRMNEDAARRFVNLIDELYDRQVNLVCTAQDPPPLLYSGTRLAGAFERTASRLIEMQSAEYLGTAHRL</sequence>
<dbReference type="Proteomes" id="UP000664815">
    <property type="component" value="Unassembled WGS sequence"/>
</dbReference>
<accession>A0A9D8PZT4</accession>
<evidence type="ECO:0000256" key="1">
    <source>
        <dbReference type="ARBA" id="ARBA00022741"/>
    </source>
</evidence>
<keyword evidence="1" id="KW-0547">Nucleotide-binding</keyword>
<keyword evidence="3" id="KW-0132">Cell division</keyword>
<feature type="non-terminal residue" evidence="3">
    <location>
        <position position="1"/>
    </location>
</feature>
<evidence type="ECO:0000256" key="2">
    <source>
        <dbReference type="ARBA" id="ARBA00022840"/>
    </source>
</evidence>
<dbReference type="PANTHER" id="PTHR12169:SF6">
    <property type="entry name" value="AFG1-LIKE ATPASE"/>
    <property type="match status" value="1"/>
</dbReference>
<dbReference type="GO" id="GO:0032153">
    <property type="term" value="C:cell division site"/>
    <property type="evidence" value="ECO:0007669"/>
    <property type="project" value="TreeGrafter"/>
</dbReference>
<keyword evidence="3" id="KW-0131">Cell cycle</keyword>
<evidence type="ECO:0000313" key="3">
    <source>
        <dbReference type="EMBL" id="MBN8798116.1"/>
    </source>
</evidence>
<dbReference type="EMBL" id="JAFKMG010000217">
    <property type="protein sequence ID" value="MBN8798116.1"/>
    <property type="molecule type" value="Genomic_DNA"/>
</dbReference>
<gene>
    <name evidence="3" type="primary">zapE</name>
    <name evidence="3" type="ORF">J0H45_01970</name>
</gene>
<dbReference type="AlphaFoldDB" id="A0A9D8PZT4"/>
<dbReference type="Pfam" id="PF03969">
    <property type="entry name" value="AFG1_ATPase"/>
    <property type="match status" value="1"/>
</dbReference>
<dbReference type="PANTHER" id="PTHR12169">
    <property type="entry name" value="ATPASE N2B"/>
    <property type="match status" value="1"/>
</dbReference>
<dbReference type="InterPro" id="IPR005654">
    <property type="entry name" value="ATPase_AFG1-like"/>
</dbReference>
<protein>
    <submittedName>
        <fullName evidence="3">Cell division protein ZapE</fullName>
    </submittedName>
</protein>
<dbReference type="GO" id="GO:0005524">
    <property type="term" value="F:ATP binding"/>
    <property type="evidence" value="ECO:0007669"/>
    <property type="project" value="UniProtKB-KW"/>
</dbReference>